<dbReference type="SUPFAM" id="SSF103473">
    <property type="entry name" value="MFS general substrate transporter"/>
    <property type="match status" value="1"/>
</dbReference>
<feature type="transmembrane region" description="Helical" evidence="8">
    <location>
        <begin position="117"/>
        <end position="134"/>
    </location>
</feature>
<evidence type="ECO:0000256" key="5">
    <source>
        <dbReference type="ARBA" id="ARBA00022989"/>
    </source>
</evidence>
<organism evidence="10 11">
    <name type="scientific">Angustibacter aerolatus</name>
    <dbReference type="NCBI Taxonomy" id="1162965"/>
    <lineage>
        <taxon>Bacteria</taxon>
        <taxon>Bacillati</taxon>
        <taxon>Actinomycetota</taxon>
        <taxon>Actinomycetes</taxon>
        <taxon>Kineosporiales</taxon>
        <taxon>Kineosporiaceae</taxon>
    </lineage>
</organism>
<keyword evidence="5 8" id="KW-1133">Transmembrane helix</keyword>
<comment type="caution">
    <text evidence="10">The sequence shown here is derived from an EMBL/GenBank/DDBJ whole genome shotgun (WGS) entry which is preliminary data.</text>
</comment>
<protein>
    <recommendedName>
        <fullName evidence="9">Major facilitator superfamily (MFS) profile domain-containing protein</fullName>
    </recommendedName>
</protein>
<keyword evidence="4 8" id="KW-0812">Transmembrane</keyword>
<keyword evidence="3" id="KW-1003">Cell membrane</keyword>
<dbReference type="PROSITE" id="PS50850">
    <property type="entry name" value="MFS"/>
    <property type="match status" value="1"/>
</dbReference>
<reference evidence="11" key="1">
    <citation type="journal article" date="2019" name="Int. J. Syst. Evol. Microbiol.">
        <title>The Global Catalogue of Microorganisms (GCM) 10K type strain sequencing project: providing services to taxonomists for standard genome sequencing and annotation.</title>
        <authorList>
            <consortium name="The Broad Institute Genomics Platform"/>
            <consortium name="The Broad Institute Genome Sequencing Center for Infectious Disease"/>
            <person name="Wu L."/>
            <person name="Ma J."/>
        </authorList>
    </citation>
    <scope>NUCLEOTIDE SEQUENCE [LARGE SCALE GENOMIC DNA]</scope>
    <source>
        <strain evidence="11">NBRC 108730</strain>
    </source>
</reference>
<sequence length="171" mass="17463">MLYAAIPLGAGVAGLLSGTFTRVRLQGRGVVLAVAAWGLAVAGFGLAGPLWLGAVFLALAGVADLVASSFRGAILQQATTDEMRGRMQGFFIVVVAGGPRLADLLHGTLGDLLGPRVAVTGGGLLVVVAIVLVVSRYPDFWRYQAPGRDDDGRSAGVDAAPRGDAAPRLAE</sequence>
<dbReference type="Gene3D" id="1.20.1250.20">
    <property type="entry name" value="MFS general substrate transporter like domains"/>
    <property type="match status" value="1"/>
</dbReference>
<feature type="domain" description="Major facilitator superfamily (MFS) profile" evidence="9">
    <location>
        <begin position="1"/>
        <end position="171"/>
    </location>
</feature>
<keyword evidence="6 8" id="KW-0472">Membrane</keyword>
<dbReference type="PANTHER" id="PTHR23513">
    <property type="entry name" value="INTEGRAL MEMBRANE EFFLUX PROTEIN-RELATED"/>
    <property type="match status" value="1"/>
</dbReference>
<evidence type="ECO:0000256" key="3">
    <source>
        <dbReference type="ARBA" id="ARBA00022475"/>
    </source>
</evidence>
<accession>A0ABQ6JLN8</accession>
<dbReference type="EMBL" id="BSUZ01000001">
    <property type="protein sequence ID" value="GMA89171.1"/>
    <property type="molecule type" value="Genomic_DNA"/>
</dbReference>
<evidence type="ECO:0000256" key="7">
    <source>
        <dbReference type="SAM" id="MobiDB-lite"/>
    </source>
</evidence>
<dbReference type="PANTHER" id="PTHR23513:SF9">
    <property type="entry name" value="ENTEROBACTIN EXPORTER ENTS"/>
    <property type="match status" value="1"/>
</dbReference>
<evidence type="ECO:0000256" key="2">
    <source>
        <dbReference type="ARBA" id="ARBA00022448"/>
    </source>
</evidence>
<evidence type="ECO:0000256" key="4">
    <source>
        <dbReference type="ARBA" id="ARBA00022692"/>
    </source>
</evidence>
<evidence type="ECO:0000313" key="10">
    <source>
        <dbReference type="EMBL" id="GMA89171.1"/>
    </source>
</evidence>
<evidence type="ECO:0000259" key="9">
    <source>
        <dbReference type="PROSITE" id="PS50850"/>
    </source>
</evidence>
<feature type="transmembrane region" description="Helical" evidence="8">
    <location>
        <begin position="30"/>
        <end position="48"/>
    </location>
</feature>
<evidence type="ECO:0000313" key="11">
    <source>
        <dbReference type="Proteomes" id="UP001157017"/>
    </source>
</evidence>
<evidence type="ECO:0000256" key="6">
    <source>
        <dbReference type="ARBA" id="ARBA00023136"/>
    </source>
</evidence>
<dbReference type="Proteomes" id="UP001157017">
    <property type="component" value="Unassembled WGS sequence"/>
</dbReference>
<dbReference type="InterPro" id="IPR020846">
    <property type="entry name" value="MFS_dom"/>
</dbReference>
<feature type="transmembrane region" description="Helical" evidence="8">
    <location>
        <begin position="6"/>
        <end position="23"/>
    </location>
</feature>
<proteinExistence type="predicted"/>
<dbReference type="InterPro" id="IPR036259">
    <property type="entry name" value="MFS_trans_sf"/>
</dbReference>
<evidence type="ECO:0000256" key="8">
    <source>
        <dbReference type="SAM" id="Phobius"/>
    </source>
</evidence>
<gene>
    <name evidence="10" type="ORF">GCM10025868_44210</name>
</gene>
<evidence type="ECO:0000256" key="1">
    <source>
        <dbReference type="ARBA" id="ARBA00004429"/>
    </source>
</evidence>
<comment type="subcellular location">
    <subcellularLocation>
        <location evidence="1">Cell inner membrane</location>
        <topology evidence="1">Multi-pass membrane protein</topology>
    </subcellularLocation>
</comment>
<keyword evidence="2" id="KW-0813">Transport</keyword>
<keyword evidence="11" id="KW-1185">Reference proteome</keyword>
<feature type="region of interest" description="Disordered" evidence="7">
    <location>
        <begin position="148"/>
        <end position="171"/>
    </location>
</feature>
<name>A0ABQ6JLN8_9ACTN</name>